<sequence>MSVSASPTSPRASLLRRLLDDAGGATAVEFGLVALPFLALLGAIIQLAFMIWAAQNFDFVFQTATRSLFTGSFQQNNDQTAQPSVILAALQKKMCGSGTTATVTIFNCSGVKIDISLGTNFSSSKAAVPIDPTTRNWSSSFGTHYACAAPGSIVIATAAVKFPVFFGLLDAGLANFADGSTLLESTAVFRTEPYSSSQNSPCPN</sequence>
<reference evidence="3 4" key="2">
    <citation type="submission" date="2019-02" db="EMBL/GenBank/DDBJ databases">
        <title>'Lichenibacterium ramalinii' gen. nov. sp. nov., 'Lichenibacterium minor' gen. nov. sp. nov.</title>
        <authorList>
            <person name="Pankratov T."/>
        </authorList>
    </citation>
    <scope>NUCLEOTIDE SEQUENCE [LARGE SCALE GENOMIC DNA]</scope>
    <source>
        <strain evidence="3 4">RmlP026</strain>
    </source>
</reference>
<dbReference type="EMBL" id="QYBB01000005">
    <property type="protein sequence ID" value="RYC32865.1"/>
    <property type="molecule type" value="Genomic_DNA"/>
</dbReference>
<protein>
    <submittedName>
        <fullName evidence="3">Pilus assembly protein</fullName>
    </submittedName>
</protein>
<keyword evidence="1" id="KW-0472">Membrane</keyword>
<evidence type="ECO:0000256" key="1">
    <source>
        <dbReference type="SAM" id="Phobius"/>
    </source>
</evidence>
<feature type="transmembrane region" description="Helical" evidence="1">
    <location>
        <begin position="30"/>
        <end position="52"/>
    </location>
</feature>
<keyword evidence="4" id="KW-1185">Reference proteome</keyword>
<dbReference type="OrthoDB" id="7349713at2"/>
<dbReference type="InterPro" id="IPR012495">
    <property type="entry name" value="TadE-like_dom"/>
</dbReference>
<reference evidence="3 4" key="1">
    <citation type="submission" date="2018-12" db="EMBL/GenBank/DDBJ databases">
        <authorList>
            <person name="Grouzdev D.S."/>
            <person name="Krutkina M.S."/>
        </authorList>
    </citation>
    <scope>NUCLEOTIDE SEQUENCE [LARGE SCALE GENOMIC DNA]</scope>
    <source>
        <strain evidence="3 4">RmlP026</strain>
    </source>
</reference>
<dbReference type="AlphaFoldDB" id="A0A4Q2UDF4"/>
<evidence type="ECO:0000313" key="3">
    <source>
        <dbReference type="EMBL" id="RYC32865.1"/>
    </source>
</evidence>
<name>A0A4Q2UDF4_9HYPH</name>
<proteinExistence type="predicted"/>
<feature type="domain" description="TadE-like" evidence="2">
    <location>
        <begin position="24"/>
        <end position="65"/>
    </location>
</feature>
<keyword evidence="1" id="KW-0812">Transmembrane</keyword>
<gene>
    <name evidence="3" type="ORF">D3273_06425</name>
</gene>
<organism evidence="3 4">
    <name type="scientific">Lichenibacterium minor</name>
    <dbReference type="NCBI Taxonomy" id="2316528"/>
    <lineage>
        <taxon>Bacteria</taxon>
        <taxon>Pseudomonadati</taxon>
        <taxon>Pseudomonadota</taxon>
        <taxon>Alphaproteobacteria</taxon>
        <taxon>Hyphomicrobiales</taxon>
        <taxon>Lichenihabitantaceae</taxon>
        <taxon>Lichenibacterium</taxon>
    </lineage>
</organism>
<accession>A0A4Q2UDF4</accession>
<keyword evidence="1" id="KW-1133">Transmembrane helix</keyword>
<dbReference type="Pfam" id="PF07811">
    <property type="entry name" value="TadE"/>
    <property type="match status" value="1"/>
</dbReference>
<comment type="caution">
    <text evidence="3">The sequence shown here is derived from an EMBL/GenBank/DDBJ whole genome shotgun (WGS) entry which is preliminary data.</text>
</comment>
<evidence type="ECO:0000313" key="4">
    <source>
        <dbReference type="Proteomes" id="UP000290759"/>
    </source>
</evidence>
<dbReference type="Proteomes" id="UP000290759">
    <property type="component" value="Unassembled WGS sequence"/>
</dbReference>
<evidence type="ECO:0000259" key="2">
    <source>
        <dbReference type="Pfam" id="PF07811"/>
    </source>
</evidence>